<dbReference type="EMBL" id="MCFJ01000012">
    <property type="protein sequence ID" value="ORY60280.1"/>
    <property type="molecule type" value="Genomic_DNA"/>
</dbReference>
<evidence type="ECO:0000259" key="4">
    <source>
        <dbReference type="PROSITE" id="PS51278"/>
    </source>
</evidence>
<reference evidence="5 6" key="1">
    <citation type="submission" date="2016-07" db="EMBL/GenBank/DDBJ databases">
        <title>Pervasive Adenine N6-methylation of Active Genes in Fungi.</title>
        <authorList>
            <consortium name="DOE Joint Genome Institute"/>
            <person name="Mondo S.J."/>
            <person name="Dannebaum R.O."/>
            <person name="Kuo R.C."/>
            <person name="Labutti K."/>
            <person name="Haridas S."/>
            <person name="Kuo A."/>
            <person name="Salamov A."/>
            <person name="Ahrendt S.R."/>
            <person name="Lipzen A."/>
            <person name="Sullivan W."/>
            <person name="Andreopoulos W.B."/>
            <person name="Clum A."/>
            <person name="Lindquist E."/>
            <person name="Daum C."/>
            <person name="Ramamoorthy G.K."/>
            <person name="Gryganskyi A."/>
            <person name="Culley D."/>
            <person name="Magnuson J.K."/>
            <person name="James T.Y."/>
            <person name="O'Malley M.A."/>
            <person name="Stajich J.E."/>
            <person name="Spatafora J.W."/>
            <person name="Visel A."/>
            <person name="Grigoriev I.V."/>
        </authorList>
    </citation>
    <scope>NUCLEOTIDE SEQUENCE [LARGE SCALE GENOMIC DNA]</scope>
    <source>
        <strain evidence="5 6">CBS 129021</strain>
    </source>
</reference>
<dbReference type="InterPro" id="IPR029055">
    <property type="entry name" value="Ntn_hydrolases_N"/>
</dbReference>
<sequence>MCGIHAILSTANAAELSQDLRQALRNRGPDYLGEATRTFPAGASQDLRVLARFTSTVLALRGDHVAKQPFEDPNSGAVFCWNGEAWKIDSQIVDGNDGEAIFARLSGNKATGPEPRHAYVLNVLRSIQGPFAFIYYDASSERLYFGRDRLGRRSLLMNDGSDGTAVAFSSVADAPHAEWKEVIADGIYSMCFKPYQTEEGNLSLGASTSKDDWLSSGGADLVSSIGIFNEALPQPDVRLDFGSPSVRLLRHHLTEALKLRILNVPEPPYAQFDIDTRIAILFSGGLDCTLLARLADDLLPEDQGVDLINVAFENPRVAANFRKDVNVYEACPDRLTGRKAFGELKKTCPARNWRFIAVNVPFEEAMLHKSRVVSLIHPHDTQMDLSIGLALYFAARGIGDGYPSRSGSTSPPPSISTPARVLVSGLGADELFGGYSRHKSGFERRGYQGLVDELKLDVSRISQRNLGRDDRIMAHWGKEVRFPFLDEEFVKVAMQCPVWEKCDFGNPFHAAIIEPAKRVLRLIADQLGLQLIAREKKRAIQFGSRTAKIGQTSGRVRGTDRINEHNT</sequence>
<evidence type="ECO:0000313" key="6">
    <source>
        <dbReference type="Proteomes" id="UP000193689"/>
    </source>
</evidence>
<dbReference type="Pfam" id="PF13537">
    <property type="entry name" value="GATase_7"/>
    <property type="match status" value="1"/>
</dbReference>
<dbReference type="GeneID" id="63781694"/>
<dbReference type="PANTHER" id="PTHR45937:SF1">
    <property type="entry name" value="ASPARAGINE SYNTHETASE DOMAIN-CONTAINING PROTEIN 1"/>
    <property type="match status" value="1"/>
</dbReference>
<dbReference type="RefSeq" id="XP_040712714.1">
    <property type="nucleotide sequence ID" value="XM_040865482.1"/>
</dbReference>
<keyword evidence="1" id="KW-0028">Amino-acid biosynthesis</keyword>
<accession>A0A1Y2DLZ6</accession>
<proteinExistence type="predicted"/>
<dbReference type="Gene3D" id="3.40.50.620">
    <property type="entry name" value="HUPs"/>
    <property type="match status" value="1"/>
</dbReference>
<dbReference type="CDD" id="cd01991">
    <property type="entry name" value="Asn_synthase_B_C"/>
    <property type="match status" value="1"/>
</dbReference>
<dbReference type="SUPFAM" id="SSF56235">
    <property type="entry name" value="N-terminal nucleophile aminohydrolases (Ntn hydrolases)"/>
    <property type="match status" value="1"/>
</dbReference>
<dbReference type="InterPro" id="IPR017932">
    <property type="entry name" value="GATase_2_dom"/>
</dbReference>
<evidence type="ECO:0000313" key="5">
    <source>
        <dbReference type="EMBL" id="ORY60280.1"/>
    </source>
</evidence>
<dbReference type="SUPFAM" id="SSF52402">
    <property type="entry name" value="Adenine nucleotide alpha hydrolases-like"/>
    <property type="match status" value="1"/>
</dbReference>
<dbReference type="PROSITE" id="PS51278">
    <property type="entry name" value="GATASE_TYPE_2"/>
    <property type="match status" value="1"/>
</dbReference>
<dbReference type="InterPro" id="IPR051857">
    <property type="entry name" value="Asn_synthetase_domain"/>
</dbReference>
<organism evidence="5 6">
    <name type="scientific">Pseudomassariella vexata</name>
    <dbReference type="NCBI Taxonomy" id="1141098"/>
    <lineage>
        <taxon>Eukaryota</taxon>
        <taxon>Fungi</taxon>
        <taxon>Dikarya</taxon>
        <taxon>Ascomycota</taxon>
        <taxon>Pezizomycotina</taxon>
        <taxon>Sordariomycetes</taxon>
        <taxon>Xylariomycetidae</taxon>
        <taxon>Amphisphaeriales</taxon>
        <taxon>Pseudomassariaceae</taxon>
        <taxon>Pseudomassariella</taxon>
    </lineage>
</organism>
<evidence type="ECO:0000256" key="3">
    <source>
        <dbReference type="ARBA" id="ARBA00022962"/>
    </source>
</evidence>
<dbReference type="Proteomes" id="UP000193689">
    <property type="component" value="Unassembled WGS sequence"/>
</dbReference>
<dbReference type="GO" id="GO:0004066">
    <property type="term" value="F:asparagine synthase (glutamine-hydrolyzing) activity"/>
    <property type="evidence" value="ECO:0007669"/>
    <property type="project" value="InterPro"/>
</dbReference>
<keyword evidence="3" id="KW-0315">Glutamine amidotransferase</keyword>
<dbReference type="AlphaFoldDB" id="A0A1Y2DLZ6"/>
<protein>
    <submittedName>
        <fullName evidence="5">Asparagine synthase</fullName>
    </submittedName>
</protein>
<evidence type="ECO:0000256" key="2">
    <source>
        <dbReference type="ARBA" id="ARBA00022888"/>
    </source>
</evidence>
<dbReference type="InterPro" id="IPR014729">
    <property type="entry name" value="Rossmann-like_a/b/a_fold"/>
</dbReference>
<dbReference type="CDD" id="cd03766">
    <property type="entry name" value="Gn_AT_II_novel"/>
    <property type="match status" value="1"/>
</dbReference>
<dbReference type="STRING" id="1141098.A0A1Y2DLZ6"/>
<dbReference type="FunCoup" id="A0A1Y2DLZ6">
    <property type="interactions" value="720"/>
</dbReference>
<name>A0A1Y2DLZ6_9PEZI</name>
<keyword evidence="6" id="KW-1185">Reference proteome</keyword>
<dbReference type="Gene3D" id="3.60.20.10">
    <property type="entry name" value="Glutamine Phosphoribosylpyrophosphate, subunit 1, domain 1"/>
    <property type="match status" value="1"/>
</dbReference>
<comment type="caution">
    <text evidence="5">The sequence shown here is derived from an EMBL/GenBank/DDBJ whole genome shotgun (WGS) entry which is preliminary data.</text>
</comment>
<evidence type="ECO:0000256" key="1">
    <source>
        <dbReference type="ARBA" id="ARBA00022605"/>
    </source>
</evidence>
<dbReference type="PANTHER" id="PTHR45937">
    <property type="entry name" value="ASPARAGINE SYNTHETASE DOMAIN-CONTAINING PROTEIN 1"/>
    <property type="match status" value="1"/>
</dbReference>
<gene>
    <name evidence="5" type="ORF">BCR38DRAFT_57122</name>
</gene>
<dbReference type="GO" id="GO:0006529">
    <property type="term" value="P:asparagine biosynthetic process"/>
    <property type="evidence" value="ECO:0007669"/>
    <property type="project" value="UniProtKB-KW"/>
</dbReference>
<feature type="domain" description="Glutamine amidotransferase type-2" evidence="4">
    <location>
        <begin position="2"/>
        <end position="208"/>
    </location>
</feature>
<dbReference type="InParanoid" id="A0A1Y2DLZ6"/>
<dbReference type="Pfam" id="PF00733">
    <property type="entry name" value="Asn_synthase"/>
    <property type="match status" value="1"/>
</dbReference>
<dbReference type="InterPro" id="IPR001962">
    <property type="entry name" value="Asn_synthase"/>
</dbReference>
<dbReference type="OrthoDB" id="10252281at2759"/>
<keyword evidence="2" id="KW-0061">Asparagine biosynthesis</keyword>